<dbReference type="GO" id="GO:0006633">
    <property type="term" value="P:fatty acid biosynthetic process"/>
    <property type="evidence" value="ECO:0007669"/>
    <property type="project" value="TreeGrafter"/>
</dbReference>
<dbReference type="VEuPathDB" id="FungiDB:ASPGLDRAFT_31800"/>
<evidence type="ECO:0000256" key="1">
    <source>
        <dbReference type="ARBA" id="ARBA00022450"/>
    </source>
</evidence>
<dbReference type="Pfam" id="PF22621">
    <property type="entry name" value="CurL-like_PKS_C"/>
    <property type="match status" value="1"/>
</dbReference>
<feature type="domain" description="Ketosynthase family 3 (KS3)" evidence="3">
    <location>
        <begin position="1"/>
        <end position="108"/>
    </location>
</feature>
<dbReference type="Gene3D" id="3.40.366.10">
    <property type="entry name" value="Malonyl-Coenzyme A Acyl Carrier Protein, domain 2"/>
    <property type="match status" value="1"/>
</dbReference>
<dbReference type="SUPFAM" id="SSF52151">
    <property type="entry name" value="FabD/lysophospholipase-like"/>
    <property type="match status" value="1"/>
</dbReference>
<dbReference type="AlphaFoldDB" id="A0A1L9VXP2"/>
<evidence type="ECO:0000256" key="2">
    <source>
        <dbReference type="ARBA" id="ARBA00022553"/>
    </source>
</evidence>
<sequence length="233" mass="24850">MIRRAYEVVDLDVSDTGYVECHGTGTPMGDPIETKAVARVFGEAGVIIGSTKPNFGHTKGVSSILTVLKDCKLALAEEPLFWPEGRLERVSLNSFGLGGTNAHAIIDSAASYKAPAGPRIEEAAQILLYSASTQQSLTTPIGNYKTFIGETALNVEDVAYTLTRGREHLPYHAFAIANGSSVGAASPITKPGQQKPKIAMVLTGQGAQWHQMGGDLLKSNPTFRSSIRLNTLH</sequence>
<dbReference type="GeneID" id="34460362"/>
<dbReference type="SUPFAM" id="SSF53901">
    <property type="entry name" value="Thiolase-like"/>
    <property type="match status" value="1"/>
</dbReference>
<dbReference type="EMBL" id="KV878889">
    <property type="protein sequence ID" value="OJJ88681.1"/>
    <property type="molecule type" value="Genomic_DNA"/>
</dbReference>
<dbReference type="RefSeq" id="XP_022405357.1">
    <property type="nucleotide sequence ID" value="XM_022544101.1"/>
</dbReference>
<protein>
    <recommendedName>
        <fullName evidence="3">Ketosynthase family 3 (KS3) domain-containing protein</fullName>
    </recommendedName>
</protein>
<dbReference type="STRING" id="1160497.A0A1L9VXP2"/>
<dbReference type="PANTHER" id="PTHR43775">
    <property type="entry name" value="FATTY ACID SYNTHASE"/>
    <property type="match status" value="1"/>
</dbReference>
<dbReference type="Gene3D" id="3.30.70.3290">
    <property type="match status" value="1"/>
</dbReference>
<gene>
    <name evidence="4" type="ORF">ASPGLDRAFT_31800</name>
</gene>
<evidence type="ECO:0000259" key="3">
    <source>
        <dbReference type="PROSITE" id="PS52004"/>
    </source>
</evidence>
<accession>A0A1L9VXP2</accession>
<dbReference type="Gene3D" id="3.40.47.10">
    <property type="match status" value="2"/>
</dbReference>
<dbReference type="Pfam" id="PF02801">
    <property type="entry name" value="Ketoacyl-synt_C"/>
    <property type="match status" value="1"/>
</dbReference>
<dbReference type="InterPro" id="IPR016039">
    <property type="entry name" value="Thiolase-like"/>
</dbReference>
<dbReference type="GO" id="GO:0004312">
    <property type="term" value="F:fatty acid synthase activity"/>
    <property type="evidence" value="ECO:0007669"/>
    <property type="project" value="TreeGrafter"/>
</dbReference>
<dbReference type="Proteomes" id="UP000184300">
    <property type="component" value="Unassembled WGS sequence"/>
</dbReference>
<keyword evidence="1" id="KW-0596">Phosphopantetheine</keyword>
<dbReference type="InterPro" id="IPR014031">
    <property type="entry name" value="Ketoacyl_synth_C"/>
</dbReference>
<evidence type="ECO:0000313" key="5">
    <source>
        <dbReference type="Proteomes" id="UP000184300"/>
    </source>
</evidence>
<proteinExistence type="predicted"/>
<dbReference type="PROSITE" id="PS52004">
    <property type="entry name" value="KS3_2"/>
    <property type="match status" value="1"/>
</dbReference>
<name>A0A1L9VXP2_ASPGL</name>
<organism evidence="4 5">
    <name type="scientific">Aspergillus glaucus CBS 516.65</name>
    <dbReference type="NCBI Taxonomy" id="1160497"/>
    <lineage>
        <taxon>Eukaryota</taxon>
        <taxon>Fungi</taxon>
        <taxon>Dikarya</taxon>
        <taxon>Ascomycota</taxon>
        <taxon>Pezizomycotina</taxon>
        <taxon>Eurotiomycetes</taxon>
        <taxon>Eurotiomycetidae</taxon>
        <taxon>Eurotiales</taxon>
        <taxon>Aspergillaceae</taxon>
        <taxon>Aspergillus</taxon>
        <taxon>Aspergillus subgen. Aspergillus</taxon>
    </lineage>
</organism>
<keyword evidence="5" id="KW-1185">Reference proteome</keyword>
<evidence type="ECO:0000313" key="4">
    <source>
        <dbReference type="EMBL" id="OJJ88681.1"/>
    </source>
</evidence>
<keyword evidence="2" id="KW-0597">Phosphoprotein</keyword>
<dbReference type="PANTHER" id="PTHR43775:SF28">
    <property type="entry name" value="SYNTHASE, PUTATIVE-RELATED"/>
    <property type="match status" value="1"/>
</dbReference>
<dbReference type="InterPro" id="IPR016035">
    <property type="entry name" value="Acyl_Trfase/lysoPLipase"/>
</dbReference>
<dbReference type="InterPro" id="IPR020841">
    <property type="entry name" value="PKS_Beta-ketoAc_synthase_dom"/>
</dbReference>
<reference evidence="5" key="1">
    <citation type="journal article" date="2017" name="Genome Biol.">
        <title>Comparative genomics reveals high biological diversity and specific adaptations in the industrially and medically important fungal genus Aspergillus.</title>
        <authorList>
            <person name="de Vries R.P."/>
            <person name="Riley R."/>
            <person name="Wiebenga A."/>
            <person name="Aguilar-Osorio G."/>
            <person name="Amillis S."/>
            <person name="Uchima C.A."/>
            <person name="Anderluh G."/>
            <person name="Asadollahi M."/>
            <person name="Askin M."/>
            <person name="Barry K."/>
            <person name="Battaglia E."/>
            <person name="Bayram O."/>
            <person name="Benocci T."/>
            <person name="Braus-Stromeyer S.A."/>
            <person name="Caldana C."/>
            <person name="Canovas D."/>
            <person name="Cerqueira G.C."/>
            <person name="Chen F."/>
            <person name="Chen W."/>
            <person name="Choi C."/>
            <person name="Clum A."/>
            <person name="Dos Santos R.A."/>
            <person name="Damasio A.R."/>
            <person name="Diallinas G."/>
            <person name="Emri T."/>
            <person name="Fekete E."/>
            <person name="Flipphi M."/>
            <person name="Freyberg S."/>
            <person name="Gallo A."/>
            <person name="Gournas C."/>
            <person name="Habgood R."/>
            <person name="Hainaut M."/>
            <person name="Harispe M.L."/>
            <person name="Henrissat B."/>
            <person name="Hilden K.S."/>
            <person name="Hope R."/>
            <person name="Hossain A."/>
            <person name="Karabika E."/>
            <person name="Karaffa L."/>
            <person name="Karanyi Z."/>
            <person name="Krasevec N."/>
            <person name="Kuo A."/>
            <person name="Kusch H."/>
            <person name="LaButti K."/>
            <person name="Lagendijk E.L."/>
            <person name="Lapidus A."/>
            <person name="Levasseur A."/>
            <person name="Lindquist E."/>
            <person name="Lipzen A."/>
            <person name="Logrieco A.F."/>
            <person name="MacCabe A."/>
            <person name="Maekelae M.R."/>
            <person name="Malavazi I."/>
            <person name="Melin P."/>
            <person name="Meyer V."/>
            <person name="Mielnichuk N."/>
            <person name="Miskei M."/>
            <person name="Molnar A.P."/>
            <person name="Mule G."/>
            <person name="Ngan C.Y."/>
            <person name="Orejas M."/>
            <person name="Orosz E."/>
            <person name="Ouedraogo J.P."/>
            <person name="Overkamp K.M."/>
            <person name="Park H.-S."/>
            <person name="Perrone G."/>
            <person name="Piumi F."/>
            <person name="Punt P.J."/>
            <person name="Ram A.F."/>
            <person name="Ramon A."/>
            <person name="Rauscher S."/>
            <person name="Record E."/>
            <person name="Riano-Pachon D.M."/>
            <person name="Robert V."/>
            <person name="Roehrig J."/>
            <person name="Ruller R."/>
            <person name="Salamov A."/>
            <person name="Salih N.S."/>
            <person name="Samson R.A."/>
            <person name="Sandor E."/>
            <person name="Sanguinetti M."/>
            <person name="Schuetze T."/>
            <person name="Sepcic K."/>
            <person name="Shelest E."/>
            <person name="Sherlock G."/>
            <person name="Sophianopoulou V."/>
            <person name="Squina F.M."/>
            <person name="Sun H."/>
            <person name="Susca A."/>
            <person name="Todd R.B."/>
            <person name="Tsang A."/>
            <person name="Unkles S.E."/>
            <person name="van de Wiele N."/>
            <person name="van Rossen-Uffink D."/>
            <person name="Oliveira J.V."/>
            <person name="Vesth T.C."/>
            <person name="Visser J."/>
            <person name="Yu J.-H."/>
            <person name="Zhou M."/>
            <person name="Andersen M.R."/>
            <person name="Archer D.B."/>
            <person name="Baker S.E."/>
            <person name="Benoit I."/>
            <person name="Brakhage A.A."/>
            <person name="Braus G.H."/>
            <person name="Fischer R."/>
            <person name="Frisvad J.C."/>
            <person name="Goldman G.H."/>
            <person name="Houbraken J."/>
            <person name="Oakley B."/>
            <person name="Pocsi I."/>
            <person name="Scazzocchio C."/>
            <person name="Seiboth B."/>
            <person name="vanKuyk P.A."/>
            <person name="Wortman J."/>
            <person name="Dyer P.S."/>
            <person name="Grigoriev I.V."/>
        </authorList>
    </citation>
    <scope>NUCLEOTIDE SEQUENCE [LARGE SCALE GENOMIC DNA]</scope>
    <source>
        <strain evidence="5">CBS 516.65</strain>
    </source>
</reference>
<dbReference type="GO" id="GO:0044550">
    <property type="term" value="P:secondary metabolite biosynthetic process"/>
    <property type="evidence" value="ECO:0007669"/>
    <property type="project" value="TreeGrafter"/>
</dbReference>
<dbReference type="InterPro" id="IPR001227">
    <property type="entry name" value="Ac_transferase_dom_sf"/>
</dbReference>
<dbReference type="OrthoDB" id="4510994at2759"/>
<dbReference type="InterPro" id="IPR050091">
    <property type="entry name" value="PKS_NRPS_Biosynth_Enz"/>
</dbReference>